<accession>A0ABT0HRP6</accession>
<feature type="chain" id="PRO_5046860392" evidence="10">
    <location>
        <begin position="23"/>
        <end position="1063"/>
    </location>
</feature>
<evidence type="ECO:0000256" key="9">
    <source>
        <dbReference type="RuleBase" id="RU003357"/>
    </source>
</evidence>
<keyword evidence="14" id="KW-1185">Reference proteome</keyword>
<name>A0ABT0HRP6_9BACT</name>
<evidence type="ECO:0000256" key="5">
    <source>
        <dbReference type="ARBA" id="ARBA00023077"/>
    </source>
</evidence>
<dbReference type="Gene3D" id="2.170.130.10">
    <property type="entry name" value="TonB-dependent receptor, plug domain"/>
    <property type="match status" value="1"/>
</dbReference>
<evidence type="ECO:0000256" key="10">
    <source>
        <dbReference type="SAM" id="SignalP"/>
    </source>
</evidence>
<evidence type="ECO:0000256" key="7">
    <source>
        <dbReference type="ARBA" id="ARBA00023237"/>
    </source>
</evidence>
<organism evidence="13 14">
    <name type="scientific">Spirosoma liriopis</name>
    <dbReference type="NCBI Taxonomy" id="2937440"/>
    <lineage>
        <taxon>Bacteria</taxon>
        <taxon>Pseudomonadati</taxon>
        <taxon>Bacteroidota</taxon>
        <taxon>Cytophagia</taxon>
        <taxon>Cytophagales</taxon>
        <taxon>Cytophagaceae</taxon>
        <taxon>Spirosoma</taxon>
    </lineage>
</organism>
<keyword evidence="10" id="KW-0732">Signal</keyword>
<dbReference type="PROSITE" id="PS52016">
    <property type="entry name" value="TONB_DEPENDENT_REC_3"/>
    <property type="match status" value="1"/>
</dbReference>
<comment type="caution">
    <text evidence="13">The sequence shown here is derived from an EMBL/GenBank/DDBJ whole genome shotgun (WGS) entry which is preliminary data.</text>
</comment>
<dbReference type="InterPro" id="IPR023996">
    <property type="entry name" value="TonB-dep_OMP_SusC/RagA"/>
</dbReference>
<dbReference type="InterPro" id="IPR000531">
    <property type="entry name" value="Beta-barrel_TonB"/>
</dbReference>
<keyword evidence="5 9" id="KW-0798">TonB box</keyword>
<dbReference type="NCBIfam" id="TIGR04057">
    <property type="entry name" value="SusC_RagA_signa"/>
    <property type="match status" value="1"/>
</dbReference>
<dbReference type="Gene3D" id="2.60.40.1120">
    <property type="entry name" value="Carboxypeptidase-like, regulatory domain"/>
    <property type="match status" value="1"/>
</dbReference>
<evidence type="ECO:0000256" key="6">
    <source>
        <dbReference type="ARBA" id="ARBA00023136"/>
    </source>
</evidence>
<feature type="domain" description="TonB-dependent receptor-like beta-barrel" evidence="11">
    <location>
        <begin position="457"/>
        <end position="845"/>
    </location>
</feature>
<dbReference type="SUPFAM" id="SSF49464">
    <property type="entry name" value="Carboxypeptidase regulatory domain-like"/>
    <property type="match status" value="1"/>
</dbReference>
<dbReference type="NCBIfam" id="TIGR04056">
    <property type="entry name" value="OMP_RagA_SusC"/>
    <property type="match status" value="1"/>
</dbReference>
<evidence type="ECO:0000313" key="14">
    <source>
        <dbReference type="Proteomes" id="UP001202180"/>
    </source>
</evidence>
<sequence length="1063" mass="116775">MKQHYVLWFLLQLLLVSSTGWAQSVTVKGTVKANDTGEPLPGVSIGIKGTTTGTITNADGKYTLTAPSPNAVLIFSFIGYTPQEIKLAGQSTIDLSLLPDAKNLNEVVVIGYGTVNKRDLTGSVGVVKGQDLLRNIPISVNQSLQGQVAGVNVNKGDGAPGGGISLLIRGANSFTGSEPLYVVDGIPFTSAGTPAGAEGTMQTINVLSSLNPQDIESIEVLKDASATAIYGSRGANGVVLVNTKKGRAGKDRVEFTVNTSAAQVSKKIPMLDAYQYALLQNEAYANASKYIGTALEVPFPGQTGKDPVTGETVYLPGPTDYLNGLPQGTSYPAGFKGTNWQDQIFRTALTQDYTLNVSGGNERGTYSISGNYLDQQGIILNSGFKRYGIQFNLERNIGRFLTIGTSNNIAYSTYQFGKTNTSGAQPSLISSTIFFPPTYPVDDPNSVLRESQINNSNLANPYKTTQSARDMTYSTRVYTTAFVQANFTPNLNLRQRMGYNYNLNKREVYYGRDLNEGRAPVNGYGMIGDNNYSQFTTESILTYKKVLAQKHSINAVGAFTYEKGVSDFYTMSATGFPNDLNQNFNLRAGLRPSPLQNGRSDNSLMSVLGRINYGYNGKYLFTASFRRDGSSKFATNNKWANFASFALAWNADQEAFIKNLGIFSTLKFRSSYGQTGNQGIGPYGSLYTTIIANVPFNGVEQSGFAVDNGRGLVDPNIRWETTSQYDVGTDIGLLNNRLNLTVDLYYKRTKDLLQTIQIAPSNGFSTMLTNYGTVENKGLEVSATAALMQGPVFKWDFNGNISFNRNKILDLPADQFAPRLYYQYDNIFIQRNGYSIGAVYGLVEDGYYNTVEEVRADPQFAKLSETQARAKLGEIRYKQMDNNPSSLSESTDRTIIGNTNPNFTYGFTNSFSCKNFSLSIFFQGVQGGSIINTNLFKIRMNQLGNAPQWAYDTRWTEENKENAKWPRADASQLRVMLFSDRYLEDASYLRLKTVNLGYTFRSPFKSVESINVYGSVGNLFTISNYSWYDPDVNSFGADASRRGVDMNSYPNNRTFTLGVKAAF</sequence>
<evidence type="ECO:0000256" key="1">
    <source>
        <dbReference type="ARBA" id="ARBA00004571"/>
    </source>
</evidence>
<comment type="similarity">
    <text evidence="8 9">Belongs to the TonB-dependent receptor family.</text>
</comment>
<keyword evidence="3 8" id="KW-1134">Transmembrane beta strand</keyword>
<feature type="signal peptide" evidence="10">
    <location>
        <begin position="1"/>
        <end position="22"/>
    </location>
</feature>
<keyword evidence="13" id="KW-0675">Receptor</keyword>
<evidence type="ECO:0000256" key="4">
    <source>
        <dbReference type="ARBA" id="ARBA00022692"/>
    </source>
</evidence>
<keyword evidence="6 8" id="KW-0472">Membrane</keyword>
<dbReference type="InterPro" id="IPR008969">
    <property type="entry name" value="CarboxyPept-like_regulatory"/>
</dbReference>
<dbReference type="Pfam" id="PF00593">
    <property type="entry name" value="TonB_dep_Rec_b-barrel"/>
    <property type="match status" value="1"/>
</dbReference>
<dbReference type="EMBL" id="JALPRF010000005">
    <property type="protein sequence ID" value="MCK8494853.1"/>
    <property type="molecule type" value="Genomic_DNA"/>
</dbReference>
<dbReference type="Pfam" id="PF13715">
    <property type="entry name" value="CarbopepD_reg_2"/>
    <property type="match status" value="1"/>
</dbReference>
<dbReference type="InterPro" id="IPR012910">
    <property type="entry name" value="Plug_dom"/>
</dbReference>
<dbReference type="SUPFAM" id="SSF56935">
    <property type="entry name" value="Porins"/>
    <property type="match status" value="1"/>
</dbReference>
<evidence type="ECO:0000259" key="12">
    <source>
        <dbReference type="Pfam" id="PF07715"/>
    </source>
</evidence>
<dbReference type="InterPro" id="IPR037066">
    <property type="entry name" value="Plug_dom_sf"/>
</dbReference>
<proteinExistence type="inferred from homology"/>
<reference evidence="13 14" key="1">
    <citation type="submission" date="2022-04" db="EMBL/GenBank/DDBJ databases">
        <title>Spirosoma sp. strain RP8 genome sequencing and assembly.</title>
        <authorList>
            <person name="Jung Y."/>
        </authorList>
    </citation>
    <scope>NUCLEOTIDE SEQUENCE [LARGE SCALE GENOMIC DNA]</scope>
    <source>
        <strain evidence="13 14">RP8</strain>
    </source>
</reference>
<evidence type="ECO:0000256" key="2">
    <source>
        <dbReference type="ARBA" id="ARBA00022448"/>
    </source>
</evidence>
<comment type="subcellular location">
    <subcellularLocation>
        <location evidence="1 8">Cell outer membrane</location>
        <topology evidence="1 8">Multi-pass membrane protein</topology>
    </subcellularLocation>
</comment>
<keyword evidence="4 8" id="KW-0812">Transmembrane</keyword>
<dbReference type="Proteomes" id="UP001202180">
    <property type="component" value="Unassembled WGS sequence"/>
</dbReference>
<dbReference type="RefSeq" id="WP_248479459.1">
    <property type="nucleotide sequence ID" value="NZ_JALPRF010000005.1"/>
</dbReference>
<dbReference type="InterPro" id="IPR039426">
    <property type="entry name" value="TonB-dep_rcpt-like"/>
</dbReference>
<protein>
    <submittedName>
        <fullName evidence="13">TonB-dependent receptor</fullName>
    </submittedName>
</protein>
<dbReference type="InterPro" id="IPR036942">
    <property type="entry name" value="Beta-barrel_TonB_sf"/>
</dbReference>
<evidence type="ECO:0000313" key="13">
    <source>
        <dbReference type="EMBL" id="MCK8494853.1"/>
    </source>
</evidence>
<evidence type="ECO:0000256" key="3">
    <source>
        <dbReference type="ARBA" id="ARBA00022452"/>
    </source>
</evidence>
<dbReference type="Pfam" id="PF07715">
    <property type="entry name" value="Plug"/>
    <property type="match status" value="1"/>
</dbReference>
<evidence type="ECO:0000259" key="11">
    <source>
        <dbReference type="Pfam" id="PF00593"/>
    </source>
</evidence>
<gene>
    <name evidence="13" type="ORF">M0L20_23490</name>
</gene>
<evidence type="ECO:0000256" key="8">
    <source>
        <dbReference type="PROSITE-ProRule" id="PRU01360"/>
    </source>
</evidence>
<keyword evidence="2 8" id="KW-0813">Transport</keyword>
<feature type="domain" description="TonB-dependent receptor plug" evidence="12">
    <location>
        <begin position="117"/>
        <end position="238"/>
    </location>
</feature>
<keyword evidence="7 8" id="KW-0998">Cell outer membrane</keyword>
<dbReference type="InterPro" id="IPR023997">
    <property type="entry name" value="TonB-dep_OMP_SusC/RagA_CS"/>
</dbReference>
<dbReference type="Gene3D" id="2.40.170.20">
    <property type="entry name" value="TonB-dependent receptor, beta-barrel domain"/>
    <property type="match status" value="1"/>
</dbReference>